<name>A0A4P7NNC5_PYROR</name>
<evidence type="ECO:0000313" key="1">
    <source>
        <dbReference type="EMBL" id="QBZ63659.1"/>
    </source>
</evidence>
<protein>
    <submittedName>
        <fullName evidence="1">Uncharacterized protein</fullName>
    </submittedName>
</protein>
<dbReference type="Proteomes" id="UP000294847">
    <property type="component" value="Chromosome 6"/>
</dbReference>
<accession>A0A4P7NNC5</accession>
<dbReference type="AlphaFoldDB" id="A0A4P7NNC5"/>
<dbReference type="EMBL" id="CP034209">
    <property type="protein sequence ID" value="QBZ63659.1"/>
    <property type="molecule type" value="Genomic_DNA"/>
</dbReference>
<evidence type="ECO:0000313" key="2">
    <source>
        <dbReference type="Proteomes" id="UP000294847"/>
    </source>
</evidence>
<sequence length="190" mass="20270">MAVVNSQPKRPVGRPRRDGQPAGSVPKVSSGRPRGRPRKDGLPAGSVRQPHTEPPVAHPGVPFSGPPVVPSMVPRVVSFRAPATPPMTSPHVAPFVIPPAVPSALSLAPLPAPLVSAPRFDYNSEEFARRIQQAHQHLLSPSITRTGEPATSPFRPGSEFYVQPRGPPPQTINPALMVWSHDKPGGMYSV</sequence>
<gene>
    <name evidence="1" type="ORF">PoMZ_05345</name>
</gene>
<organism evidence="1 2">
    <name type="scientific">Pyricularia oryzae</name>
    <name type="common">Rice blast fungus</name>
    <name type="synonym">Magnaporthe oryzae</name>
    <dbReference type="NCBI Taxonomy" id="318829"/>
    <lineage>
        <taxon>Eukaryota</taxon>
        <taxon>Fungi</taxon>
        <taxon>Dikarya</taxon>
        <taxon>Ascomycota</taxon>
        <taxon>Pezizomycotina</taxon>
        <taxon>Sordariomycetes</taxon>
        <taxon>Sordariomycetidae</taxon>
        <taxon>Magnaporthales</taxon>
        <taxon>Pyriculariaceae</taxon>
        <taxon>Pyricularia</taxon>
    </lineage>
</organism>
<reference evidence="1 2" key="1">
    <citation type="journal article" date="2019" name="Mol. Biol. Evol.">
        <title>Blast fungal genomes show frequent chromosomal changes, gene gains and losses, and effector gene turnover.</title>
        <authorList>
            <person name="Gomez Luciano L.B."/>
            <person name="Jason Tsai I."/>
            <person name="Chuma I."/>
            <person name="Tosa Y."/>
            <person name="Chen Y.H."/>
            <person name="Li J.Y."/>
            <person name="Li M.Y."/>
            <person name="Jade Lu M.Y."/>
            <person name="Nakayashiki H."/>
            <person name="Li W.H."/>
        </authorList>
    </citation>
    <scope>NUCLEOTIDE SEQUENCE [LARGE SCALE GENOMIC DNA]</scope>
    <source>
        <strain evidence="1">MZ5-1-6</strain>
    </source>
</reference>
<proteinExistence type="predicted"/>